<dbReference type="InterPro" id="IPR014756">
    <property type="entry name" value="Ig_E-set"/>
</dbReference>
<dbReference type="EMBL" id="BMDP01000003">
    <property type="protein sequence ID" value="GGI54999.1"/>
    <property type="molecule type" value="Genomic_DNA"/>
</dbReference>
<dbReference type="HAMAP" id="MF_01069">
    <property type="entry name" value="MdoG_OpgG"/>
    <property type="match status" value="1"/>
</dbReference>
<evidence type="ECO:0000313" key="10">
    <source>
        <dbReference type="Proteomes" id="UP000627205"/>
    </source>
</evidence>
<dbReference type="InterPro" id="IPR007444">
    <property type="entry name" value="Glucan_biosyn_MdoG_C"/>
</dbReference>
<dbReference type="InterPro" id="IPR011013">
    <property type="entry name" value="Gal_mutarotase_sf_dom"/>
</dbReference>
<evidence type="ECO:0000259" key="8">
    <source>
        <dbReference type="Pfam" id="PF04349"/>
    </source>
</evidence>
<evidence type="ECO:0000256" key="1">
    <source>
        <dbReference type="ARBA" id="ARBA00004418"/>
    </source>
</evidence>
<dbReference type="FunFam" id="2.70.98.10:FF:000001">
    <property type="entry name" value="Glucans biosynthesis protein G"/>
    <property type="match status" value="1"/>
</dbReference>
<keyword evidence="6 7" id="KW-0574">Periplasm</keyword>
<dbReference type="AlphaFoldDB" id="A0A8J3AWT6"/>
<name>A0A8J3AWT6_9BURK</name>
<feature type="chain" id="PRO_5035347716" description="Glucans biosynthesis protein G" evidence="7">
    <location>
        <begin position="52"/>
        <end position="546"/>
    </location>
</feature>
<dbReference type="Pfam" id="PF04349">
    <property type="entry name" value="MdoG"/>
    <property type="match status" value="1"/>
</dbReference>
<dbReference type="InterPro" id="IPR014438">
    <property type="entry name" value="Glucan_biosyn_MdoG/MdoD"/>
</dbReference>
<dbReference type="PANTHER" id="PTHR30504">
    <property type="entry name" value="GLUCANS BIOSYNTHESIS PROTEIN"/>
    <property type="match status" value="1"/>
</dbReference>
<feature type="domain" description="Glucan biosynthesis periplasmic MdoG C-terminal" evidence="8">
    <location>
        <begin position="52"/>
        <end position="535"/>
    </location>
</feature>
<evidence type="ECO:0000256" key="6">
    <source>
        <dbReference type="ARBA" id="ARBA00022764"/>
    </source>
</evidence>
<sequence precursor="true">MCARRHLNSSIILERFVIFNAFNISVRQKIPAILLSAVSACSLLLAAQAHAFSLDDVTARAKALAAKPYAAPVSNLPPVFSKMQFGDYVKIQPRRETFEWRSERTPFKLAFYHQGMHFNTPVKISEIVGDDVEEVHYDPARFDFGGLSFDSKTTSKLGYAGFRVLYPINRDGKEDEIMSVLGASYFRVIGKGQVYGLSARGLAIDSGMSKPEEFPHFTEFWIERPAPQDKQMVFYALLDSPRATGAYRFVLKPGSDAVLDVQARVFLRGEVDRLGIAPLTSMFLFGPNQQSSKRNFRPAIHDSNGLAIHTGSGEWLWRPLNNPQNVEVSSFQVENPKGFGLLQRGREFGNFEDLKDRYDLRPSAWIEPQGNWGKGVVQLIEIPTADETNDNIVAYWTPAELPRKGVPLKFDYRMHWTMDEPALLKNDVGWVRQTFHTDGELTQANLIRHNDGTMAMLVDFEGPVLAKLPSDAPVRPQVSVSDNAELVDTQLQPNPAIGGWRLTLRIKVKDASHPVEMRAALVDGQRALTETWSYQLSPRSNVQRAF</sequence>
<dbReference type="PIRSF" id="PIRSF006281">
    <property type="entry name" value="MdoG"/>
    <property type="match status" value="1"/>
</dbReference>
<dbReference type="InterPro" id="IPR013783">
    <property type="entry name" value="Ig-like_fold"/>
</dbReference>
<evidence type="ECO:0000256" key="2">
    <source>
        <dbReference type="ARBA" id="ARBA00005001"/>
    </source>
</evidence>
<dbReference type="UniPathway" id="UPA00637"/>
<evidence type="ECO:0000256" key="3">
    <source>
        <dbReference type="ARBA" id="ARBA00009284"/>
    </source>
</evidence>
<evidence type="ECO:0000256" key="5">
    <source>
        <dbReference type="ARBA" id="ARBA00022729"/>
    </source>
</evidence>
<dbReference type="GO" id="GO:0030246">
    <property type="term" value="F:carbohydrate binding"/>
    <property type="evidence" value="ECO:0007669"/>
    <property type="project" value="InterPro"/>
</dbReference>
<reference evidence="9" key="2">
    <citation type="submission" date="2020-09" db="EMBL/GenBank/DDBJ databases">
        <authorList>
            <person name="Sun Q."/>
            <person name="Sedlacek I."/>
        </authorList>
    </citation>
    <scope>NUCLEOTIDE SEQUENCE</scope>
    <source>
        <strain evidence="9">CCM 7664</strain>
    </source>
</reference>
<dbReference type="GO" id="GO:0003824">
    <property type="term" value="F:catalytic activity"/>
    <property type="evidence" value="ECO:0007669"/>
    <property type="project" value="InterPro"/>
</dbReference>
<evidence type="ECO:0000313" key="9">
    <source>
        <dbReference type="EMBL" id="GGI54999.1"/>
    </source>
</evidence>
<dbReference type="SUPFAM" id="SSF74650">
    <property type="entry name" value="Galactose mutarotase-like"/>
    <property type="match status" value="1"/>
</dbReference>
<keyword evidence="10" id="KW-1185">Reference proteome</keyword>
<dbReference type="GO" id="GO:0030288">
    <property type="term" value="C:outer membrane-bounded periplasmic space"/>
    <property type="evidence" value="ECO:0007669"/>
    <property type="project" value="TreeGrafter"/>
</dbReference>
<dbReference type="Gene3D" id="2.70.98.10">
    <property type="match status" value="1"/>
</dbReference>
<evidence type="ECO:0000256" key="4">
    <source>
        <dbReference type="ARBA" id="ARBA00015376"/>
    </source>
</evidence>
<feature type="signal peptide" evidence="7">
    <location>
        <begin position="1"/>
        <end position="51"/>
    </location>
</feature>
<dbReference type="InterPro" id="IPR014718">
    <property type="entry name" value="GH-type_carb-bd"/>
</dbReference>
<dbReference type="Proteomes" id="UP000627205">
    <property type="component" value="Unassembled WGS sequence"/>
</dbReference>
<evidence type="ECO:0000256" key="7">
    <source>
        <dbReference type="HAMAP-Rule" id="MF_01069"/>
    </source>
</evidence>
<dbReference type="PANTHER" id="PTHR30504:SF4">
    <property type="entry name" value="GLUCANS BIOSYNTHESIS PROTEIN G"/>
    <property type="match status" value="1"/>
</dbReference>
<comment type="pathway">
    <text evidence="2 7">Glycan metabolism; osmoregulated periplasmic glucan (OPG) biosynthesis.</text>
</comment>
<dbReference type="SUPFAM" id="SSF81296">
    <property type="entry name" value="E set domains"/>
    <property type="match status" value="1"/>
</dbReference>
<proteinExistence type="inferred from homology"/>
<organism evidence="9 10">
    <name type="scientific">Oxalicibacterium solurbis</name>
    <dbReference type="NCBI Taxonomy" id="69280"/>
    <lineage>
        <taxon>Bacteria</taxon>
        <taxon>Pseudomonadati</taxon>
        <taxon>Pseudomonadota</taxon>
        <taxon>Betaproteobacteria</taxon>
        <taxon>Burkholderiales</taxon>
        <taxon>Oxalobacteraceae</taxon>
        <taxon>Oxalicibacterium</taxon>
    </lineage>
</organism>
<protein>
    <recommendedName>
        <fullName evidence="4 7">Glucans biosynthesis protein G</fullName>
    </recommendedName>
</protein>
<reference evidence="9" key="1">
    <citation type="journal article" date="2014" name="Int. J. Syst. Evol. Microbiol.">
        <title>Complete genome sequence of Corynebacterium casei LMG S-19264T (=DSM 44701T), isolated from a smear-ripened cheese.</title>
        <authorList>
            <consortium name="US DOE Joint Genome Institute (JGI-PGF)"/>
            <person name="Walter F."/>
            <person name="Albersmeier A."/>
            <person name="Kalinowski J."/>
            <person name="Ruckert C."/>
        </authorList>
    </citation>
    <scope>NUCLEOTIDE SEQUENCE</scope>
    <source>
        <strain evidence="9">CCM 7664</strain>
    </source>
</reference>
<dbReference type="InterPro" id="IPR023704">
    <property type="entry name" value="MdoG_OpgG"/>
</dbReference>
<keyword evidence="5 7" id="KW-0732">Signal</keyword>
<comment type="similarity">
    <text evidence="3 7">Belongs to the OpgD/OpgG family.</text>
</comment>
<dbReference type="Gene3D" id="2.60.40.10">
    <property type="entry name" value="Immunoglobulins"/>
    <property type="match status" value="1"/>
</dbReference>
<comment type="function">
    <text evidence="7">Involved in the biosynthesis of osmoregulated periplasmic glucans (OPGs).</text>
</comment>
<accession>A0A8J3AWT6</accession>
<gene>
    <name evidence="7 9" type="primary">opgG</name>
    <name evidence="9" type="ORF">GCM10011430_21730</name>
</gene>
<dbReference type="GO" id="GO:0051274">
    <property type="term" value="P:beta-glucan biosynthetic process"/>
    <property type="evidence" value="ECO:0007669"/>
    <property type="project" value="TreeGrafter"/>
</dbReference>
<comment type="caution">
    <text evidence="9">The sequence shown here is derived from an EMBL/GenBank/DDBJ whole genome shotgun (WGS) entry which is preliminary data.</text>
</comment>
<comment type="subcellular location">
    <subcellularLocation>
        <location evidence="1 7">Periplasm</location>
    </subcellularLocation>
</comment>